<name>A0A239CGD1_9ACTN</name>
<dbReference type="Proteomes" id="UP000198373">
    <property type="component" value="Unassembled WGS sequence"/>
</dbReference>
<sequence>MQVLGDTELRWPDYTGNAMMMTLGNLRQDPAAGLLFVDRRDGSTLQLTGTATVDWGASDERPGAERVVRFRLRRAVQTDHASPRHPQDSRWARPGSAVTVCVGAVRWSG</sequence>
<organism evidence="1 2">
    <name type="scientific">Geodermatophilus pulveris</name>
    <dbReference type="NCBI Taxonomy" id="1564159"/>
    <lineage>
        <taxon>Bacteria</taxon>
        <taxon>Bacillati</taxon>
        <taxon>Actinomycetota</taxon>
        <taxon>Actinomycetes</taxon>
        <taxon>Geodermatophilales</taxon>
        <taxon>Geodermatophilaceae</taxon>
        <taxon>Geodermatophilus</taxon>
    </lineage>
</organism>
<dbReference type="PANTHER" id="PTHR42815">
    <property type="entry name" value="FAD-BINDING, PUTATIVE (AFU_ORTHOLOGUE AFUA_6G07600)-RELATED"/>
    <property type="match status" value="1"/>
</dbReference>
<gene>
    <name evidence="1" type="ORF">SAMN06893096_102410</name>
</gene>
<reference evidence="2" key="1">
    <citation type="submission" date="2017-06" db="EMBL/GenBank/DDBJ databases">
        <authorList>
            <person name="Varghese N."/>
            <person name="Submissions S."/>
        </authorList>
    </citation>
    <scope>NUCLEOTIDE SEQUENCE [LARGE SCALE GENOMIC DNA]</scope>
    <source>
        <strain evidence="2">DSM 46839</strain>
    </source>
</reference>
<dbReference type="AlphaFoldDB" id="A0A239CGD1"/>
<dbReference type="PANTHER" id="PTHR42815:SF2">
    <property type="entry name" value="FAD-BINDING, PUTATIVE (AFU_ORTHOLOGUE AFUA_6G07600)-RELATED"/>
    <property type="match status" value="1"/>
</dbReference>
<proteinExistence type="predicted"/>
<dbReference type="InterPro" id="IPR012349">
    <property type="entry name" value="Split_barrel_FMN-bd"/>
</dbReference>
<dbReference type="Gene3D" id="2.30.110.10">
    <property type="entry name" value="Electron Transport, Fmn-binding Protein, Chain A"/>
    <property type="match status" value="1"/>
</dbReference>
<protein>
    <submittedName>
        <fullName evidence="1">Pyridoxamine 5'-phosphate oxidase</fullName>
    </submittedName>
</protein>
<keyword evidence="2" id="KW-1185">Reference proteome</keyword>
<evidence type="ECO:0000313" key="2">
    <source>
        <dbReference type="Proteomes" id="UP000198373"/>
    </source>
</evidence>
<evidence type="ECO:0000313" key="1">
    <source>
        <dbReference type="EMBL" id="SNS18728.1"/>
    </source>
</evidence>
<dbReference type="EMBL" id="FZOO01000002">
    <property type="protein sequence ID" value="SNS18728.1"/>
    <property type="molecule type" value="Genomic_DNA"/>
</dbReference>
<dbReference type="SUPFAM" id="SSF50475">
    <property type="entry name" value="FMN-binding split barrel"/>
    <property type="match status" value="1"/>
</dbReference>
<accession>A0A239CGD1</accession>